<dbReference type="Gene3D" id="1.10.10.10">
    <property type="entry name" value="Winged helix-like DNA-binding domain superfamily/Winged helix DNA-binding domain"/>
    <property type="match status" value="1"/>
</dbReference>
<dbReference type="GO" id="GO:0005829">
    <property type="term" value="C:cytosol"/>
    <property type="evidence" value="ECO:0007669"/>
    <property type="project" value="TreeGrafter"/>
</dbReference>
<dbReference type="CDD" id="cd00383">
    <property type="entry name" value="trans_reg_C"/>
    <property type="match status" value="1"/>
</dbReference>
<evidence type="ECO:0000256" key="1">
    <source>
        <dbReference type="ARBA" id="ARBA00004496"/>
    </source>
</evidence>
<dbReference type="GO" id="GO:0032993">
    <property type="term" value="C:protein-DNA complex"/>
    <property type="evidence" value="ECO:0007669"/>
    <property type="project" value="TreeGrafter"/>
</dbReference>
<dbReference type="FunFam" id="3.40.50.2300:FF:000001">
    <property type="entry name" value="DNA-binding response regulator PhoB"/>
    <property type="match status" value="1"/>
</dbReference>
<dbReference type="SUPFAM" id="SSF46894">
    <property type="entry name" value="C-terminal effector domain of the bipartite response regulators"/>
    <property type="match status" value="1"/>
</dbReference>
<dbReference type="PANTHER" id="PTHR48111:SF4">
    <property type="entry name" value="DNA-BINDING DUAL TRANSCRIPTIONAL REGULATOR OMPR"/>
    <property type="match status" value="1"/>
</dbReference>
<evidence type="ECO:0000256" key="4">
    <source>
        <dbReference type="ARBA" id="ARBA00023012"/>
    </source>
</evidence>
<dbReference type="SMART" id="SM00448">
    <property type="entry name" value="REC"/>
    <property type="match status" value="1"/>
</dbReference>
<dbReference type="Gene3D" id="3.40.50.2300">
    <property type="match status" value="1"/>
</dbReference>
<protein>
    <recommendedName>
        <fullName evidence="9">Regulatory protein VirG</fullName>
    </recommendedName>
</protein>
<name>A0A178YN87_SINSA</name>
<evidence type="ECO:0000256" key="5">
    <source>
        <dbReference type="ARBA" id="ARBA00023015"/>
    </source>
</evidence>
<dbReference type="AlphaFoldDB" id="A0A178YN87"/>
<dbReference type="OrthoDB" id="9802426at2"/>
<dbReference type="STRING" id="36856.ATB98_20580"/>
<feature type="domain" description="Response regulatory" evidence="12">
    <location>
        <begin position="10"/>
        <end position="123"/>
    </location>
</feature>
<dbReference type="Proteomes" id="UP000078507">
    <property type="component" value="Unassembled WGS sequence"/>
</dbReference>
<keyword evidence="3 10" id="KW-0597">Phosphoprotein</keyword>
<dbReference type="InterPro" id="IPR001867">
    <property type="entry name" value="OmpR/PhoB-type_DNA-bd"/>
</dbReference>
<evidence type="ECO:0000256" key="8">
    <source>
        <dbReference type="ARBA" id="ARBA00023163"/>
    </source>
</evidence>
<evidence type="ECO:0000256" key="2">
    <source>
        <dbReference type="ARBA" id="ARBA00022490"/>
    </source>
</evidence>
<accession>A0A178YN87</accession>
<dbReference type="GO" id="GO:0000976">
    <property type="term" value="F:transcription cis-regulatory region binding"/>
    <property type="evidence" value="ECO:0007669"/>
    <property type="project" value="TreeGrafter"/>
</dbReference>
<dbReference type="InterPro" id="IPR016032">
    <property type="entry name" value="Sig_transdc_resp-reg_C-effctor"/>
</dbReference>
<dbReference type="SUPFAM" id="SSF52172">
    <property type="entry name" value="CheY-like"/>
    <property type="match status" value="1"/>
</dbReference>
<keyword evidence="6 11" id="KW-0238">DNA-binding</keyword>
<dbReference type="PANTHER" id="PTHR48111">
    <property type="entry name" value="REGULATOR OF RPOS"/>
    <property type="match status" value="1"/>
</dbReference>
<dbReference type="GO" id="GO:0000156">
    <property type="term" value="F:phosphorelay response regulator activity"/>
    <property type="evidence" value="ECO:0007669"/>
    <property type="project" value="TreeGrafter"/>
</dbReference>
<evidence type="ECO:0000256" key="11">
    <source>
        <dbReference type="PROSITE-ProRule" id="PRU01091"/>
    </source>
</evidence>
<dbReference type="Pfam" id="PF00072">
    <property type="entry name" value="Response_reg"/>
    <property type="match status" value="1"/>
</dbReference>
<evidence type="ECO:0000256" key="6">
    <source>
        <dbReference type="ARBA" id="ARBA00023125"/>
    </source>
</evidence>
<evidence type="ECO:0000313" key="14">
    <source>
        <dbReference type="EMBL" id="OAP48225.1"/>
    </source>
</evidence>
<dbReference type="PROSITE" id="PS50110">
    <property type="entry name" value="RESPONSE_REGULATORY"/>
    <property type="match status" value="1"/>
</dbReference>
<keyword evidence="5" id="KW-0805">Transcription regulation</keyword>
<feature type="DNA-binding region" description="OmpR/PhoB-type" evidence="11">
    <location>
        <begin position="140"/>
        <end position="241"/>
    </location>
</feature>
<evidence type="ECO:0000259" key="12">
    <source>
        <dbReference type="PROSITE" id="PS50110"/>
    </source>
</evidence>
<dbReference type="PROSITE" id="PS51755">
    <property type="entry name" value="OMPR_PHOB"/>
    <property type="match status" value="1"/>
</dbReference>
<evidence type="ECO:0000256" key="9">
    <source>
        <dbReference type="ARBA" id="ARBA00067337"/>
    </source>
</evidence>
<feature type="domain" description="OmpR/PhoB-type" evidence="13">
    <location>
        <begin position="140"/>
        <end position="241"/>
    </location>
</feature>
<dbReference type="Pfam" id="PF00486">
    <property type="entry name" value="Trans_reg_C"/>
    <property type="match status" value="1"/>
</dbReference>
<comment type="caution">
    <text evidence="14">The sequence shown here is derived from an EMBL/GenBank/DDBJ whole genome shotgun (WGS) entry which is preliminary data.</text>
</comment>
<dbReference type="EMBL" id="LNQB01000062">
    <property type="protein sequence ID" value="OAP48225.1"/>
    <property type="molecule type" value="Genomic_DNA"/>
</dbReference>
<keyword evidence="2" id="KW-0963">Cytoplasm</keyword>
<feature type="modified residue" description="4-aspartylphosphate" evidence="10">
    <location>
        <position position="59"/>
    </location>
</feature>
<dbReference type="InterPro" id="IPR036388">
    <property type="entry name" value="WH-like_DNA-bd_sf"/>
</dbReference>
<evidence type="ECO:0000313" key="15">
    <source>
        <dbReference type="Proteomes" id="UP000078507"/>
    </source>
</evidence>
<dbReference type="InterPro" id="IPR001789">
    <property type="entry name" value="Sig_transdc_resp-reg_receiver"/>
</dbReference>
<evidence type="ECO:0000256" key="10">
    <source>
        <dbReference type="PROSITE-ProRule" id="PRU00169"/>
    </source>
</evidence>
<keyword evidence="4" id="KW-0902">Two-component regulatory system</keyword>
<dbReference type="FunFam" id="1.10.10.10:FF:000099">
    <property type="entry name" value="Two-component system response regulator TorR"/>
    <property type="match status" value="1"/>
</dbReference>
<dbReference type="InterPro" id="IPR039420">
    <property type="entry name" value="WalR-like"/>
</dbReference>
<reference evidence="14 15" key="1">
    <citation type="submission" date="2015-11" db="EMBL/GenBank/DDBJ databases">
        <title>Ensifer anhuiense sp. nov., an effective nitrogen fixation bacterium with Glycine soja.</title>
        <authorList>
            <person name="Yan H."/>
            <person name="Chen W."/>
        </authorList>
    </citation>
    <scope>NUCLEOTIDE SEQUENCE [LARGE SCALE GENOMIC DNA]</scope>
    <source>
        <strain evidence="14 15">LMG 7837</strain>
    </source>
</reference>
<comment type="subcellular location">
    <subcellularLocation>
        <location evidence="1">Cytoplasm</location>
    </subcellularLocation>
</comment>
<dbReference type="InterPro" id="IPR011006">
    <property type="entry name" value="CheY-like_superfamily"/>
</dbReference>
<evidence type="ECO:0000256" key="7">
    <source>
        <dbReference type="ARBA" id="ARBA00023159"/>
    </source>
</evidence>
<dbReference type="RefSeq" id="WP_066870803.1">
    <property type="nucleotide sequence ID" value="NZ_LNQB01000062.1"/>
</dbReference>
<organism evidence="14 15">
    <name type="scientific">Sinorhizobium saheli</name>
    <dbReference type="NCBI Taxonomy" id="36856"/>
    <lineage>
        <taxon>Bacteria</taxon>
        <taxon>Pseudomonadati</taxon>
        <taxon>Pseudomonadota</taxon>
        <taxon>Alphaproteobacteria</taxon>
        <taxon>Hyphomicrobiales</taxon>
        <taxon>Rhizobiaceae</taxon>
        <taxon>Sinorhizobium/Ensifer group</taxon>
        <taxon>Sinorhizobium</taxon>
    </lineage>
</organism>
<keyword evidence="7" id="KW-0010">Activator</keyword>
<dbReference type="GO" id="GO:0006355">
    <property type="term" value="P:regulation of DNA-templated transcription"/>
    <property type="evidence" value="ECO:0007669"/>
    <property type="project" value="InterPro"/>
</dbReference>
<dbReference type="Gene3D" id="6.10.250.690">
    <property type="match status" value="1"/>
</dbReference>
<gene>
    <name evidence="14" type="ORF">ATB98_20580</name>
</gene>
<evidence type="ECO:0000256" key="3">
    <source>
        <dbReference type="ARBA" id="ARBA00022553"/>
    </source>
</evidence>
<keyword evidence="15" id="KW-1185">Reference proteome</keyword>
<keyword evidence="8" id="KW-0804">Transcription</keyword>
<evidence type="ECO:0000259" key="13">
    <source>
        <dbReference type="PROSITE" id="PS51755"/>
    </source>
</evidence>
<sequence length="248" mass="28237">MANARTLPEHILVVDDDARIRQMLARYFEEEGYRVSLAGDGFEMRECLDKETIDIILLDLVLPGEDGLALARGIRARSDVPLIMLTGRNDVVDRVVGLEVGADDYIAKPFHLREVLARIRGVLRRRQPQQSQSVRETPSAEVYCFEGLRLDIDRRQLVAADDGREVPLTTGEFDMLCVLVKHAGRVLQRELLMDLTRGRNFEAFDRTIDAQIARLRRKIERDATRPALIKSVRGVGYVFSARVTRHRS</sequence>
<proteinExistence type="predicted"/>
<dbReference type="SMART" id="SM00862">
    <property type="entry name" value="Trans_reg_C"/>
    <property type="match status" value="1"/>
</dbReference>